<feature type="compositionally biased region" description="Polar residues" evidence="1">
    <location>
        <begin position="78"/>
        <end position="132"/>
    </location>
</feature>
<accession>A0A804KRG5</accession>
<keyword evidence="4" id="KW-1185">Reference proteome</keyword>
<dbReference type="Proteomes" id="UP000012960">
    <property type="component" value="Unplaced"/>
</dbReference>
<evidence type="ECO:0000256" key="1">
    <source>
        <dbReference type="SAM" id="MobiDB-lite"/>
    </source>
</evidence>
<evidence type="ECO:0000313" key="4">
    <source>
        <dbReference type="Proteomes" id="UP000012960"/>
    </source>
</evidence>
<dbReference type="PANTHER" id="PTHR31949">
    <property type="entry name" value="GASTRIC MUCIN-LIKE PROTEIN"/>
    <property type="match status" value="1"/>
</dbReference>
<dbReference type="Gramene" id="Ma10_t01650.1">
    <property type="protein sequence ID" value="Ma10_p01650.1"/>
    <property type="gene ID" value="Ma10_g01650"/>
</dbReference>
<sequence>MESLAKSRMDDLLSAEVGKHDYDWLLTPPGTPVSSYSDKQTSKVTPRSRSNARSVSTGKASKLSVSQSEKDNSAKPARSSSAMRPSMPNAHSSFTHFSNSRQTALLNTSTASVTSKPSTPGHRSNTKMTPFTPSRSSPSRSSQNSRPSSPTVRPQIGSIAPSTSSTAAAATRTNSRPSTPTRRASAAAAVASANIRSTSPAPRGRAQTQTKPPERAISTGRQRRPGTASTQSSSPLVSRGRLQENTSNARSNHKLITASETAARRATKPALKNTTDIKQSTGGIRGTSPFPQSTRSAAQKGRPGRSSELGGSTCRSVAHHVDAAVSDDDSRNGDISNGYNGSVLGNQDIAVPLKSA</sequence>
<evidence type="ECO:0000313" key="3">
    <source>
        <dbReference type="EnsemblPlants" id="Ma10_p01650.1"/>
    </source>
</evidence>
<dbReference type="EMBL" id="HG996476">
    <property type="protein sequence ID" value="CAG1852186.1"/>
    <property type="molecule type" value="Genomic_DNA"/>
</dbReference>
<evidence type="ECO:0000313" key="2">
    <source>
        <dbReference type="EMBL" id="CAG1852186.1"/>
    </source>
</evidence>
<proteinExistence type="predicted"/>
<feature type="region of interest" description="Disordered" evidence="1">
    <location>
        <begin position="18"/>
        <end position="356"/>
    </location>
</feature>
<feature type="compositionally biased region" description="Polar residues" evidence="1">
    <location>
        <begin position="333"/>
        <end position="345"/>
    </location>
</feature>
<organism evidence="3 4">
    <name type="scientific">Musa acuminata subsp. malaccensis</name>
    <name type="common">Wild banana</name>
    <name type="synonym">Musa malaccensis</name>
    <dbReference type="NCBI Taxonomy" id="214687"/>
    <lineage>
        <taxon>Eukaryota</taxon>
        <taxon>Viridiplantae</taxon>
        <taxon>Streptophyta</taxon>
        <taxon>Embryophyta</taxon>
        <taxon>Tracheophyta</taxon>
        <taxon>Spermatophyta</taxon>
        <taxon>Magnoliopsida</taxon>
        <taxon>Liliopsida</taxon>
        <taxon>Zingiberales</taxon>
        <taxon>Musaceae</taxon>
        <taxon>Musa</taxon>
    </lineage>
</organism>
<feature type="compositionally biased region" description="Polar residues" evidence="1">
    <location>
        <begin position="272"/>
        <end position="282"/>
    </location>
</feature>
<dbReference type="InParanoid" id="A0A804KRG5"/>
<protein>
    <submittedName>
        <fullName evidence="2">(wild Malaysian banana) hypothetical protein</fullName>
    </submittedName>
</protein>
<feature type="compositionally biased region" description="Polar residues" evidence="1">
    <location>
        <begin position="227"/>
        <end position="236"/>
    </location>
</feature>
<feature type="compositionally biased region" description="Low complexity" evidence="1">
    <location>
        <begin position="133"/>
        <end position="150"/>
    </location>
</feature>
<reference evidence="2" key="1">
    <citation type="submission" date="2021-03" db="EMBL/GenBank/DDBJ databases">
        <authorList>
            <consortium name="Genoscope - CEA"/>
            <person name="William W."/>
        </authorList>
    </citation>
    <scope>NUCLEOTIDE SEQUENCE</scope>
    <source>
        <strain evidence="2">Doubled-haploid Pahang</strain>
    </source>
</reference>
<feature type="compositionally biased region" description="Low complexity" evidence="1">
    <location>
        <begin position="160"/>
        <end position="198"/>
    </location>
</feature>
<gene>
    <name evidence="2" type="ORF">GSMUA_102150.1</name>
</gene>
<dbReference type="GO" id="GO:0043622">
    <property type="term" value="P:cortical microtubule organization"/>
    <property type="evidence" value="ECO:0000318"/>
    <property type="project" value="GO_Central"/>
</dbReference>
<dbReference type="GO" id="GO:0055028">
    <property type="term" value="C:cortical microtubule"/>
    <property type="evidence" value="ECO:0000318"/>
    <property type="project" value="GO_Central"/>
</dbReference>
<name>A0A804KRG5_MUSAM</name>
<reference evidence="3" key="2">
    <citation type="submission" date="2021-05" db="UniProtKB">
        <authorList>
            <consortium name="EnsemblPlants"/>
        </authorList>
    </citation>
    <scope>IDENTIFICATION</scope>
    <source>
        <strain evidence="3">subsp. malaccensis</strain>
    </source>
</reference>
<dbReference type="AlphaFoldDB" id="A0A804KRG5"/>
<dbReference type="PANTHER" id="PTHR31949:SF2">
    <property type="entry name" value="OS05G0480600 PROTEIN"/>
    <property type="match status" value="1"/>
</dbReference>
<dbReference type="OrthoDB" id="780084at2759"/>
<dbReference type="EnsemblPlants" id="Ma10_t01650.1">
    <property type="protein sequence ID" value="Ma10_p01650.1"/>
    <property type="gene ID" value="Ma10_g01650"/>
</dbReference>
<feature type="compositionally biased region" description="Polar residues" evidence="1">
    <location>
        <begin position="32"/>
        <end position="67"/>
    </location>
</feature>